<proteinExistence type="predicted"/>
<feature type="domain" description="Gp5/Type VI secretion system Vgr protein OB-fold" evidence="1">
    <location>
        <begin position="407"/>
        <end position="472"/>
    </location>
</feature>
<dbReference type="SUPFAM" id="SSF69255">
    <property type="entry name" value="gp5 N-terminal domain-like"/>
    <property type="match status" value="1"/>
</dbReference>
<dbReference type="Gene3D" id="2.30.110.50">
    <property type="match status" value="1"/>
</dbReference>
<dbReference type="SUPFAM" id="SSF69349">
    <property type="entry name" value="Phage fibre proteins"/>
    <property type="match status" value="1"/>
</dbReference>
<dbReference type="Proteomes" id="UP000317093">
    <property type="component" value="Chromosome"/>
</dbReference>
<dbReference type="Gene3D" id="3.55.50.10">
    <property type="entry name" value="Baseplate protein-like domains"/>
    <property type="match status" value="1"/>
</dbReference>
<name>A0A518B146_9BACT</name>
<keyword evidence="3" id="KW-1185">Reference proteome</keyword>
<sequence>MRQTISMVLSPRGDDTSDEIWVSGLKGRESLSEFHEHHLELCAPRKEASRIRGLLGREVTITLGLEHQAPRTIRGIIASVSRRLVAAQRREHGDDFDSQYCLFEAHLVPREYPLSLDEGCEIFENTSLEEILTRSLRAYPHRIDLREERLRYLFAVRHFESTWAHLQRRLADAGAYYYFENDAEDERVCFSDDSRHAPSVARLGLEECLEKPFISEWKETQALVPHKVRIRDHHPERIPREVHADHERSGTLRFGSREIDRSDASVSGAVIDRVASFAPRFARESEQDVDAMPDEARRQARLELERVSLKGVTVRGSTNCSSLRPGFAFELVDAGPRGGRYLVTRTSHQVRGPLPVAGPWETAAYQCDFECIPIDIPYRPARPPKRPVVRGVEAATVVGQPHEDVTTDDLACVKVRFAWDQPEDVSSCWLRVAQASAGARRGSLWLPRNGDDVVVAFDGGDPDRPVVVASLYSAASRPRGDRADHRHLHGVTVRSAGGSVNEVSGLLVDNRLGKERVDLASMGRLEWGAEDNLTIECGQHLHLHAQRTSSDLAGAGPFDKSLAVNDTSAADAVGDGSYSLVVSGSMTTTTSGDSTTENAGNDLFKCGGVTKVESGKMANFTSASSLSFVGSALSEVGETLRARFTTGAGSIEACLGMMDMNIVNSTIHVDYHVGTYYEQHITSWSSWSLRSESTLSTVVAMENRCKGHTMAADSEFLKFQSRVYTQEVNFLKRNKGNIARM</sequence>
<dbReference type="Gene3D" id="4.10.220.110">
    <property type="match status" value="1"/>
</dbReference>
<dbReference type="InterPro" id="IPR006531">
    <property type="entry name" value="Gp5/Vgr_OB"/>
</dbReference>
<evidence type="ECO:0000259" key="1">
    <source>
        <dbReference type="Pfam" id="PF04717"/>
    </source>
</evidence>
<protein>
    <submittedName>
        <fullName evidence="2">Phage-related baseplate assembly protein</fullName>
    </submittedName>
</protein>
<dbReference type="EMBL" id="CP036279">
    <property type="protein sequence ID" value="QDU60703.1"/>
    <property type="molecule type" value="Genomic_DNA"/>
</dbReference>
<accession>A0A518B146</accession>
<dbReference type="RefSeq" id="WP_419193374.1">
    <property type="nucleotide sequence ID" value="NZ_CP036279.1"/>
</dbReference>
<dbReference type="NCBIfam" id="TIGR01646">
    <property type="entry name" value="vgr_GE"/>
    <property type="match status" value="1"/>
</dbReference>
<dbReference type="Pfam" id="PF05954">
    <property type="entry name" value="Phage_GPD"/>
    <property type="match status" value="1"/>
</dbReference>
<dbReference type="AlphaFoldDB" id="A0A518B146"/>
<reference evidence="2 3" key="1">
    <citation type="submission" date="2019-02" db="EMBL/GenBank/DDBJ databases">
        <title>Deep-cultivation of Planctomycetes and their phenomic and genomic characterization uncovers novel biology.</title>
        <authorList>
            <person name="Wiegand S."/>
            <person name="Jogler M."/>
            <person name="Boedeker C."/>
            <person name="Pinto D."/>
            <person name="Vollmers J."/>
            <person name="Rivas-Marin E."/>
            <person name="Kohn T."/>
            <person name="Peeters S.H."/>
            <person name="Heuer A."/>
            <person name="Rast P."/>
            <person name="Oberbeckmann S."/>
            <person name="Bunk B."/>
            <person name="Jeske O."/>
            <person name="Meyerdierks A."/>
            <person name="Storesund J.E."/>
            <person name="Kallscheuer N."/>
            <person name="Luecker S."/>
            <person name="Lage O.M."/>
            <person name="Pohl T."/>
            <person name="Merkel B.J."/>
            <person name="Hornburger P."/>
            <person name="Mueller R.-W."/>
            <person name="Bruemmer F."/>
            <person name="Labrenz M."/>
            <person name="Spormann A.M."/>
            <person name="Op den Camp H."/>
            <person name="Overmann J."/>
            <person name="Amann R."/>
            <person name="Jetten M.S.M."/>
            <person name="Mascher T."/>
            <person name="Medema M.H."/>
            <person name="Devos D.P."/>
            <person name="Kaster A.-K."/>
            <person name="Ovreas L."/>
            <person name="Rohde M."/>
            <person name="Galperin M.Y."/>
            <person name="Jogler C."/>
        </authorList>
    </citation>
    <scope>NUCLEOTIDE SEQUENCE [LARGE SCALE GENOMIC DNA]</scope>
    <source>
        <strain evidence="2 3">Pan216</strain>
    </source>
</reference>
<dbReference type="Pfam" id="PF04717">
    <property type="entry name" value="Phage_base_V"/>
    <property type="match status" value="1"/>
</dbReference>
<dbReference type="SUPFAM" id="SSF69279">
    <property type="entry name" value="Phage tail proteins"/>
    <property type="match status" value="2"/>
</dbReference>
<dbReference type="InterPro" id="IPR006533">
    <property type="entry name" value="T6SS_Vgr_RhsGE"/>
</dbReference>
<dbReference type="Gene3D" id="2.40.50.230">
    <property type="entry name" value="Gp5 N-terminal domain"/>
    <property type="match status" value="1"/>
</dbReference>
<gene>
    <name evidence="2" type="ORF">Pan216_15520</name>
</gene>
<organism evidence="2 3">
    <name type="scientific">Kolteria novifilia</name>
    <dbReference type="NCBI Taxonomy" id="2527975"/>
    <lineage>
        <taxon>Bacteria</taxon>
        <taxon>Pseudomonadati</taxon>
        <taxon>Planctomycetota</taxon>
        <taxon>Planctomycetia</taxon>
        <taxon>Kolteriales</taxon>
        <taxon>Kolteriaceae</taxon>
        <taxon>Kolteria</taxon>
    </lineage>
</organism>
<dbReference type="InterPro" id="IPR037026">
    <property type="entry name" value="Vgr_OB-fold_dom_sf"/>
</dbReference>
<evidence type="ECO:0000313" key="2">
    <source>
        <dbReference type="EMBL" id="QDU60703.1"/>
    </source>
</evidence>
<evidence type="ECO:0000313" key="3">
    <source>
        <dbReference type="Proteomes" id="UP000317093"/>
    </source>
</evidence>
<dbReference type="KEGG" id="knv:Pan216_15520"/>